<gene>
    <name evidence="1" type="ORF">LCGC14_1410150</name>
</gene>
<sequence length="30" mass="3423">MNMNSNTLLRIYRGISIASYEVTSFNVKSI</sequence>
<evidence type="ECO:0000313" key="1">
    <source>
        <dbReference type="EMBL" id="KKM73479.1"/>
    </source>
</evidence>
<proteinExistence type="predicted"/>
<reference evidence="1" key="1">
    <citation type="journal article" date="2015" name="Nature">
        <title>Complex archaea that bridge the gap between prokaryotes and eukaryotes.</title>
        <authorList>
            <person name="Spang A."/>
            <person name="Saw J.H."/>
            <person name="Jorgensen S.L."/>
            <person name="Zaremba-Niedzwiedzka K."/>
            <person name="Martijn J."/>
            <person name="Lind A.E."/>
            <person name="van Eijk R."/>
            <person name="Schleper C."/>
            <person name="Guy L."/>
            <person name="Ettema T.J."/>
        </authorList>
    </citation>
    <scope>NUCLEOTIDE SEQUENCE</scope>
</reference>
<organism evidence="1">
    <name type="scientific">marine sediment metagenome</name>
    <dbReference type="NCBI Taxonomy" id="412755"/>
    <lineage>
        <taxon>unclassified sequences</taxon>
        <taxon>metagenomes</taxon>
        <taxon>ecological metagenomes</taxon>
    </lineage>
</organism>
<protein>
    <submittedName>
        <fullName evidence="1">Uncharacterized protein</fullName>
    </submittedName>
</protein>
<dbReference type="AlphaFoldDB" id="A0A0F9JUK5"/>
<comment type="caution">
    <text evidence="1">The sequence shown here is derived from an EMBL/GenBank/DDBJ whole genome shotgun (WGS) entry which is preliminary data.</text>
</comment>
<accession>A0A0F9JUK5</accession>
<dbReference type="EMBL" id="LAZR01009297">
    <property type="protein sequence ID" value="KKM73479.1"/>
    <property type="molecule type" value="Genomic_DNA"/>
</dbReference>
<name>A0A0F9JUK5_9ZZZZ</name>